<protein>
    <submittedName>
        <fullName evidence="5">Serine/threonine dehydratase</fullName>
    </submittedName>
</protein>
<dbReference type="AlphaFoldDB" id="A0A916SL02"/>
<name>A0A916SL02_9BURK</name>
<feature type="domain" description="Tryptophan synthase beta chain-like PALP" evidence="4">
    <location>
        <begin position="32"/>
        <end position="315"/>
    </location>
</feature>
<reference evidence="5" key="1">
    <citation type="journal article" date="2014" name="Int. J. Syst. Evol. Microbiol.">
        <title>Complete genome sequence of Corynebacterium casei LMG S-19264T (=DSM 44701T), isolated from a smear-ripened cheese.</title>
        <authorList>
            <consortium name="US DOE Joint Genome Institute (JGI-PGF)"/>
            <person name="Walter F."/>
            <person name="Albersmeier A."/>
            <person name="Kalinowski J."/>
            <person name="Ruckert C."/>
        </authorList>
    </citation>
    <scope>NUCLEOTIDE SEQUENCE</scope>
    <source>
        <strain evidence="5">CGMCC 1.15322</strain>
    </source>
</reference>
<keyword evidence="6" id="KW-1185">Reference proteome</keyword>
<sequence>MNAVLKEIHQGALPSLAEIEAASRVVYREFQATPQYRWGLSSQRLGTDCWIKHENHTPVGAFKIRGGLTYFDALKQRGALPTEVVSATRGNHGQSMGWAARARGVACTIVVPRGNSLEKNAAMRALGVTLIEHGEDFQESREFAIALAAERGAHMVPSFHADLLSGVSTYWWEFMRAVPQLDVVYVPIGQGSGACSAIAAKLALGRSLRIVGVVSAHATTYADSLAAGRVVEAPVSTHLADGMACRIADASALNIMAPHIHHIVKVTDDEVAQAMRDLYADTHNVAEGAGAASFAAAMQERTQLSGQTVGTTLCGGNVDSATVAKVLAASPPRFSLRVVRCPPWGAAPADWQSQFRGPCLKNPGPCRSGVLRWRTQSRA</sequence>
<comment type="caution">
    <text evidence="5">The sequence shown here is derived from an EMBL/GenBank/DDBJ whole genome shotgun (WGS) entry which is preliminary data.</text>
</comment>
<dbReference type="GO" id="GO:0003941">
    <property type="term" value="F:L-serine ammonia-lyase activity"/>
    <property type="evidence" value="ECO:0007669"/>
    <property type="project" value="TreeGrafter"/>
</dbReference>
<dbReference type="Gene3D" id="3.40.50.1100">
    <property type="match status" value="2"/>
</dbReference>
<accession>A0A916SL02</accession>
<proteinExistence type="predicted"/>
<dbReference type="GO" id="GO:0009097">
    <property type="term" value="P:isoleucine biosynthetic process"/>
    <property type="evidence" value="ECO:0007669"/>
    <property type="project" value="TreeGrafter"/>
</dbReference>
<dbReference type="InterPro" id="IPR050147">
    <property type="entry name" value="Ser/Thr_Dehydratase"/>
</dbReference>
<dbReference type="GO" id="GO:0006567">
    <property type="term" value="P:L-threonine catabolic process"/>
    <property type="evidence" value="ECO:0007669"/>
    <property type="project" value="TreeGrafter"/>
</dbReference>
<evidence type="ECO:0000259" key="4">
    <source>
        <dbReference type="Pfam" id="PF00291"/>
    </source>
</evidence>
<evidence type="ECO:0000313" key="5">
    <source>
        <dbReference type="EMBL" id="GGB02598.1"/>
    </source>
</evidence>
<dbReference type="SUPFAM" id="SSF53686">
    <property type="entry name" value="Tryptophan synthase beta subunit-like PLP-dependent enzymes"/>
    <property type="match status" value="1"/>
</dbReference>
<evidence type="ECO:0000313" key="6">
    <source>
        <dbReference type="Proteomes" id="UP000620596"/>
    </source>
</evidence>
<dbReference type="Pfam" id="PF00291">
    <property type="entry name" value="PALP"/>
    <property type="match status" value="1"/>
</dbReference>
<organism evidence="5 6">
    <name type="scientific">Polaromonas eurypsychrophila</name>
    <dbReference type="NCBI Taxonomy" id="1614635"/>
    <lineage>
        <taxon>Bacteria</taxon>
        <taxon>Pseudomonadati</taxon>
        <taxon>Pseudomonadota</taxon>
        <taxon>Betaproteobacteria</taxon>
        <taxon>Burkholderiales</taxon>
        <taxon>Comamonadaceae</taxon>
        <taxon>Polaromonas</taxon>
    </lineage>
</organism>
<dbReference type="PROSITE" id="PS00165">
    <property type="entry name" value="DEHYDRATASE_SER_THR"/>
    <property type="match status" value="1"/>
</dbReference>
<dbReference type="PANTHER" id="PTHR48078:SF7">
    <property type="entry name" value="BLL6502 PROTEIN"/>
    <property type="match status" value="1"/>
</dbReference>
<dbReference type="InterPro" id="IPR001926">
    <property type="entry name" value="TrpB-like_PALP"/>
</dbReference>
<dbReference type="GO" id="GO:0030170">
    <property type="term" value="F:pyridoxal phosphate binding"/>
    <property type="evidence" value="ECO:0007669"/>
    <property type="project" value="InterPro"/>
</dbReference>
<dbReference type="NCBIfam" id="NF004771">
    <property type="entry name" value="PRK06110.1"/>
    <property type="match status" value="1"/>
</dbReference>
<comment type="cofactor">
    <cofactor evidence="1">
        <name>pyridoxal 5'-phosphate</name>
        <dbReference type="ChEBI" id="CHEBI:597326"/>
    </cofactor>
</comment>
<dbReference type="PANTHER" id="PTHR48078">
    <property type="entry name" value="THREONINE DEHYDRATASE, MITOCHONDRIAL-RELATED"/>
    <property type="match status" value="1"/>
</dbReference>
<dbReference type="RefSeq" id="WP_188708800.1">
    <property type="nucleotide sequence ID" value="NZ_BMIG01000008.1"/>
</dbReference>
<dbReference type="EMBL" id="BMIG01000008">
    <property type="protein sequence ID" value="GGB02598.1"/>
    <property type="molecule type" value="Genomic_DNA"/>
</dbReference>
<dbReference type="GO" id="GO:0004794">
    <property type="term" value="F:threonine deaminase activity"/>
    <property type="evidence" value="ECO:0007669"/>
    <property type="project" value="TreeGrafter"/>
</dbReference>
<evidence type="ECO:0000256" key="3">
    <source>
        <dbReference type="ARBA" id="ARBA00023239"/>
    </source>
</evidence>
<dbReference type="Proteomes" id="UP000620596">
    <property type="component" value="Unassembled WGS sequence"/>
</dbReference>
<dbReference type="GO" id="GO:0006565">
    <property type="term" value="P:L-serine catabolic process"/>
    <property type="evidence" value="ECO:0007669"/>
    <property type="project" value="TreeGrafter"/>
</dbReference>
<keyword evidence="3" id="KW-0456">Lyase</keyword>
<evidence type="ECO:0000256" key="2">
    <source>
        <dbReference type="ARBA" id="ARBA00022898"/>
    </source>
</evidence>
<evidence type="ECO:0000256" key="1">
    <source>
        <dbReference type="ARBA" id="ARBA00001933"/>
    </source>
</evidence>
<dbReference type="InterPro" id="IPR036052">
    <property type="entry name" value="TrpB-like_PALP_sf"/>
</dbReference>
<dbReference type="InterPro" id="IPR000634">
    <property type="entry name" value="Ser/Thr_deHydtase_PyrdxlP-BS"/>
</dbReference>
<reference evidence="5" key="2">
    <citation type="submission" date="2020-09" db="EMBL/GenBank/DDBJ databases">
        <authorList>
            <person name="Sun Q."/>
            <person name="Zhou Y."/>
        </authorList>
    </citation>
    <scope>NUCLEOTIDE SEQUENCE</scope>
    <source>
        <strain evidence="5">CGMCC 1.15322</strain>
    </source>
</reference>
<keyword evidence="2" id="KW-0663">Pyridoxal phosphate</keyword>
<gene>
    <name evidence="5" type="ORF">GCM10011496_24520</name>
</gene>